<dbReference type="EMBL" id="CAID01000007">
    <property type="protein sequence ID" value="CEF98848.1"/>
    <property type="molecule type" value="Genomic_DNA"/>
</dbReference>
<evidence type="ECO:0000313" key="3">
    <source>
        <dbReference type="Proteomes" id="UP000009170"/>
    </source>
</evidence>
<accession>A0A090N3W9</accession>
<evidence type="ECO:0000313" key="2">
    <source>
        <dbReference type="EMBL" id="CEF98848.1"/>
    </source>
</evidence>
<organism evidence="2 3">
    <name type="scientific">Ostreococcus tauri</name>
    <name type="common">Marine green alga</name>
    <dbReference type="NCBI Taxonomy" id="70448"/>
    <lineage>
        <taxon>Eukaryota</taxon>
        <taxon>Viridiplantae</taxon>
        <taxon>Chlorophyta</taxon>
        <taxon>Mamiellophyceae</taxon>
        <taxon>Mamiellales</taxon>
        <taxon>Bathycoccaceae</taxon>
        <taxon>Ostreococcus</taxon>
    </lineage>
</organism>
<feature type="compositionally biased region" description="Basic residues" evidence="1">
    <location>
        <begin position="1"/>
        <end position="10"/>
    </location>
</feature>
<reference evidence="2 3" key="2">
    <citation type="journal article" date="2014" name="BMC Genomics">
        <title>An improved genome of the model marine alga Ostreococcus tauri unfolds by assessing Illumina de novo assemblies.</title>
        <authorList>
            <person name="Blanc-Mathieu R."/>
            <person name="Verhelst B."/>
            <person name="Derelle E."/>
            <person name="Rombauts S."/>
            <person name="Bouget F.Y."/>
            <person name="Carre I."/>
            <person name="Chateau A."/>
            <person name="Eyre-Walker A."/>
            <person name="Grimsley N."/>
            <person name="Moreau H."/>
            <person name="Piegu B."/>
            <person name="Rivals E."/>
            <person name="Schackwitz W."/>
            <person name="Van de Peer Y."/>
            <person name="Piganeau G."/>
        </authorList>
    </citation>
    <scope>NUCLEOTIDE SEQUENCE [LARGE SCALE GENOMIC DNA]</scope>
    <source>
        <strain evidence="3">OTTH 0595 / CCAP 157/2 / RCC745</strain>
    </source>
</reference>
<feature type="region of interest" description="Disordered" evidence="1">
    <location>
        <begin position="1"/>
        <end position="22"/>
    </location>
</feature>
<name>A0A090N3W9_OSTTA</name>
<proteinExistence type="predicted"/>
<dbReference type="AlphaFoldDB" id="A0A090N3W9"/>
<dbReference type="InParanoid" id="A0A090N3W9"/>
<keyword evidence="3" id="KW-1185">Reference proteome</keyword>
<evidence type="ECO:0000256" key="1">
    <source>
        <dbReference type="SAM" id="MobiDB-lite"/>
    </source>
</evidence>
<sequence length="161" mass="17570">MARGHAHRGGGNRSYATHRSSFKPKLTVAKGPAYTYTANLSNGKKYIGMAHSKTTHRSSFKPKSIVAKGPAYTYTANLSNGKKYIGMAHSKTNLLQRISDQESGNAAASRICQQNRVVNISHVYKHKDVATAKKAETARYHACKELYGASNVRGAGQTRPF</sequence>
<dbReference type="RefSeq" id="XP_022839505.1">
    <property type="nucleotide sequence ID" value="XM_022983882.1"/>
</dbReference>
<reference evidence="3" key="1">
    <citation type="journal article" date="2006" name="Proc. Natl. Acad. Sci. U.S.A.">
        <title>Genome analysis of the smallest free-living eukaryote Ostreococcus tauri unveils many unique features.</title>
        <authorList>
            <person name="Derelle E."/>
            <person name="Ferraz C."/>
            <person name="Rombauts S."/>
            <person name="Rouze P."/>
            <person name="Worden A.Z."/>
            <person name="Robbens S."/>
            <person name="Partensky F."/>
            <person name="Degroeve S."/>
            <person name="Echeynie S."/>
            <person name="Cooke R."/>
            <person name="Saeys Y."/>
            <person name="Wuyts J."/>
            <person name="Jabbari K."/>
            <person name="Bowler C."/>
            <person name="Panaud O."/>
            <person name="Piegu B."/>
            <person name="Ball S.G."/>
            <person name="Ral J.-P."/>
            <person name="Bouget F.-Y."/>
            <person name="Piganeau G."/>
            <person name="De Baets B."/>
            <person name="Picard A."/>
            <person name="Delseny M."/>
            <person name="Demaille J."/>
            <person name="Van de Peer Y."/>
            <person name="Moreau H."/>
        </authorList>
    </citation>
    <scope>NUCLEOTIDE SEQUENCE [LARGE SCALE GENOMIC DNA]</scope>
    <source>
        <strain evidence="3">OTTH 0595 / CCAP 157/2 / RCC745</strain>
    </source>
</reference>
<gene>
    <name evidence="2" type="ORF">OT_ostta07g04030</name>
</gene>
<comment type="caution">
    <text evidence="2">The sequence shown here is derived from an EMBL/GenBank/DDBJ whole genome shotgun (WGS) entry which is preliminary data.</text>
</comment>
<protein>
    <submittedName>
        <fullName evidence="2">Unnamed product</fullName>
    </submittedName>
</protein>
<dbReference type="Proteomes" id="UP000009170">
    <property type="component" value="Unassembled WGS sequence"/>
</dbReference>
<dbReference type="GeneID" id="9836703"/>
<dbReference type="KEGG" id="ota:OT_ostta07g04030"/>